<keyword evidence="4" id="KW-1003">Cell membrane</keyword>
<dbReference type="AlphaFoldDB" id="A0A286XYD5"/>
<feature type="domain" description="Ig-like" evidence="24">
    <location>
        <begin position="25"/>
        <end position="110"/>
    </location>
</feature>
<dbReference type="GO" id="GO:0050729">
    <property type="term" value="P:positive regulation of inflammatory response"/>
    <property type="evidence" value="ECO:0007669"/>
    <property type="project" value="Ensembl"/>
</dbReference>
<evidence type="ECO:0000256" key="21">
    <source>
        <dbReference type="ARBA" id="ARBA00069773"/>
    </source>
</evidence>
<dbReference type="FunFam" id="2.60.40.10:FF:000284">
    <property type="entry name" value="interleukin-1 receptor accessory protein-like 1"/>
    <property type="match status" value="1"/>
</dbReference>
<dbReference type="PANTHER" id="PTHR11890:SF7">
    <property type="entry name" value="INTERLEUKIN-1 RECEPTOR-LIKE 1"/>
    <property type="match status" value="1"/>
</dbReference>
<dbReference type="GO" id="GO:0009611">
    <property type="term" value="P:response to wounding"/>
    <property type="evidence" value="ECO:0007669"/>
    <property type="project" value="Ensembl"/>
</dbReference>
<evidence type="ECO:0000256" key="7">
    <source>
        <dbReference type="ARBA" id="ARBA00022692"/>
    </source>
</evidence>
<dbReference type="PROSITE" id="PS50835">
    <property type="entry name" value="IG_LIKE"/>
    <property type="match status" value="3"/>
</dbReference>
<keyword evidence="13" id="KW-0520">NAD</keyword>
<feature type="transmembrane region" description="Helical" evidence="22">
    <location>
        <begin position="340"/>
        <end position="365"/>
    </location>
</feature>
<dbReference type="eggNOG" id="ENOG502RU6H">
    <property type="taxonomic scope" value="Eukaryota"/>
</dbReference>
<dbReference type="GO" id="GO:0043032">
    <property type="term" value="P:positive regulation of macrophage activation"/>
    <property type="evidence" value="ECO:0007669"/>
    <property type="project" value="Ensembl"/>
</dbReference>
<dbReference type="InterPro" id="IPR003599">
    <property type="entry name" value="Ig_sub"/>
</dbReference>
<dbReference type="GO" id="GO:0016787">
    <property type="term" value="F:hydrolase activity"/>
    <property type="evidence" value="ECO:0007669"/>
    <property type="project" value="UniProtKB-KW"/>
</dbReference>
<dbReference type="PROSITE" id="PS50104">
    <property type="entry name" value="TIR"/>
    <property type="match status" value="1"/>
</dbReference>
<dbReference type="InterPro" id="IPR007110">
    <property type="entry name" value="Ig-like_dom"/>
</dbReference>
<keyword evidence="6" id="KW-0964">Secreted</keyword>
<dbReference type="SUPFAM" id="SSF48726">
    <property type="entry name" value="Immunoglobulin"/>
    <property type="match status" value="3"/>
</dbReference>
<keyword evidence="12 22" id="KW-1133">Transmembrane helix</keyword>
<evidence type="ECO:0000256" key="6">
    <source>
        <dbReference type="ARBA" id="ARBA00022525"/>
    </source>
</evidence>
<dbReference type="GeneTree" id="ENSGT01090000259985"/>
<dbReference type="Proteomes" id="UP000005447">
    <property type="component" value="Unassembled WGS sequence"/>
</dbReference>
<dbReference type="CDD" id="cd05757">
    <property type="entry name" value="Ig2_IL1R-like"/>
    <property type="match status" value="1"/>
</dbReference>
<keyword evidence="8" id="KW-0732">Signal</keyword>
<dbReference type="STRING" id="10141.ENSCPOP00000030461"/>
<feature type="domain" description="Ig-like" evidence="24">
    <location>
        <begin position="121"/>
        <end position="210"/>
    </location>
</feature>
<evidence type="ECO:0000256" key="22">
    <source>
        <dbReference type="SAM" id="Phobius"/>
    </source>
</evidence>
<evidence type="ECO:0000256" key="8">
    <source>
        <dbReference type="ARBA" id="ARBA00022729"/>
    </source>
</evidence>
<evidence type="ECO:0000256" key="2">
    <source>
        <dbReference type="ARBA" id="ARBA00004613"/>
    </source>
</evidence>
<evidence type="ECO:0000256" key="4">
    <source>
        <dbReference type="ARBA" id="ARBA00022475"/>
    </source>
</evidence>
<dbReference type="FunCoup" id="A0A286XYD5">
    <property type="interactions" value="319"/>
</dbReference>
<keyword evidence="5" id="KW-1017">Isopeptide bond</keyword>
<dbReference type="SMART" id="SM00255">
    <property type="entry name" value="TIR"/>
    <property type="match status" value="1"/>
</dbReference>
<dbReference type="GO" id="GO:0005576">
    <property type="term" value="C:extracellular region"/>
    <property type="evidence" value="ECO:0007669"/>
    <property type="project" value="UniProtKB-SubCell"/>
</dbReference>
<evidence type="ECO:0000256" key="9">
    <source>
        <dbReference type="ARBA" id="ARBA00022737"/>
    </source>
</evidence>
<dbReference type="SMART" id="SM00409">
    <property type="entry name" value="IG"/>
    <property type="match status" value="3"/>
</dbReference>
<comment type="function">
    <text evidence="20">Receptor for interleukin-33 (IL-33) which plays crucial roles in innate and adaptive immunity, contributing to tissue homeostasis and responses to environmental stresses together with coreceptor IL1RAP. Its stimulation recruits MYD88, IRAK1, IRAK4, and TRAF6, followed by phosphorylation of MAPK3/ERK1 and/or MAPK1/ERK2, MAPK14, and MAPK8. Possibly involved in helper T-cell function. Upon tissue injury, induces UCP2-dependent mitochondrial rewiring that attenuates the generation of reactive oxygen species and preserves the integrity of Krebs cycle required for persistent production of itaconate and subsequent GATA3-dependent differentiation of inflammation-resolving alternatively activated macrophages.</text>
</comment>
<evidence type="ECO:0000256" key="15">
    <source>
        <dbReference type="ARBA" id="ARBA00023157"/>
    </source>
</evidence>
<keyword evidence="14 22" id="KW-0472">Membrane</keyword>
<dbReference type="GO" id="GO:0009897">
    <property type="term" value="C:external side of plasma membrane"/>
    <property type="evidence" value="ECO:0007669"/>
    <property type="project" value="Ensembl"/>
</dbReference>
<organism evidence="25 26">
    <name type="scientific">Cavia porcellus</name>
    <name type="common">Guinea pig</name>
    <dbReference type="NCBI Taxonomy" id="10141"/>
    <lineage>
        <taxon>Eukaryota</taxon>
        <taxon>Metazoa</taxon>
        <taxon>Chordata</taxon>
        <taxon>Craniata</taxon>
        <taxon>Vertebrata</taxon>
        <taxon>Euteleostomi</taxon>
        <taxon>Mammalia</taxon>
        <taxon>Eutheria</taxon>
        <taxon>Euarchontoglires</taxon>
        <taxon>Glires</taxon>
        <taxon>Rodentia</taxon>
        <taxon>Hystricomorpha</taxon>
        <taxon>Caviidae</taxon>
        <taxon>Cavia</taxon>
    </lineage>
</organism>
<dbReference type="Gene3D" id="3.40.50.10140">
    <property type="entry name" value="Toll/interleukin-1 receptor homology (TIR) domain"/>
    <property type="match status" value="1"/>
</dbReference>
<evidence type="ECO:0000256" key="12">
    <source>
        <dbReference type="ARBA" id="ARBA00022989"/>
    </source>
</evidence>
<feature type="domain" description="TIR" evidence="23">
    <location>
        <begin position="386"/>
        <end position="546"/>
    </location>
</feature>
<dbReference type="InterPro" id="IPR000157">
    <property type="entry name" value="TIR_dom"/>
</dbReference>
<evidence type="ECO:0000256" key="1">
    <source>
        <dbReference type="ARBA" id="ARBA00004251"/>
    </source>
</evidence>
<keyword evidence="11" id="KW-0832">Ubl conjugation</keyword>
<evidence type="ECO:0000256" key="20">
    <source>
        <dbReference type="ARBA" id="ARBA00053718"/>
    </source>
</evidence>
<dbReference type="GO" id="GO:0030225">
    <property type="term" value="P:macrophage differentiation"/>
    <property type="evidence" value="ECO:0007669"/>
    <property type="project" value="Ensembl"/>
</dbReference>
<evidence type="ECO:0000256" key="17">
    <source>
        <dbReference type="ARBA" id="ARBA00023180"/>
    </source>
</evidence>
<dbReference type="GO" id="GO:0002113">
    <property type="term" value="F:interleukin-33 binding"/>
    <property type="evidence" value="ECO:0007669"/>
    <property type="project" value="Ensembl"/>
</dbReference>
<dbReference type="InParanoid" id="A0A286XYD5"/>
<evidence type="ECO:0000256" key="3">
    <source>
        <dbReference type="ARBA" id="ARBA00009752"/>
    </source>
</evidence>
<dbReference type="GO" id="GO:0002114">
    <property type="term" value="F:interleukin-33 receptor activity"/>
    <property type="evidence" value="ECO:0007669"/>
    <property type="project" value="Ensembl"/>
</dbReference>
<evidence type="ECO:0000256" key="16">
    <source>
        <dbReference type="ARBA" id="ARBA00023170"/>
    </source>
</evidence>
<dbReference type="SUPFAM" id="SSF52200">
    <property type="entry name" value="Toll/Interleukin receptor TIR domain"/>
    <property type="match status" value="1"/>
</dbReference>
<evidence type="ECO:0000256" key="13">
    <source>
        <dbReference type="ARBA" id="ARBA00023027"/>
    </source>
</evidence>
<evidence type="ECO:0000256" key="10">
    <source>
        <dbReference type="ARBA" id="ARBA00022801"/>
    </source>
</evidence>
<evidence type="ECO:0000256" key="19">
    <source>
        <dbReference type="ARBA" id="ARBA00053357"/>
    </source>
</evidence>
<dbReference type="FunFam" id="2.60.40.10:FF:001471">
    <property type="entry name" value="interleukin-1 receptor-like 1 isoform X3"/>
    <property type="match status" value="1"/>
</dbReference>
<dbReference type="GO" id="GO:0006954">
    <property type="term" value="P:inflammatory response"/>
    <property type="evidence" value="ECO:0007669"/>
    <property type="project" value="Ensembl"/>
</dbReference>
<keyword evidence="18" id="KW-0393">Immunoglobulin domain</keyword>
<dbReference type="Pfam" id="PF01582">
    <property type="entry name" value="TIR"/>
    <property type="match status" value="1"/>
</dbReference>
<dbReference type="InterPro" id="IPR035897">
    <property type="entry name" value="Toll_tir_struct_dom_sf"/>
</dbReference>
<evidence type="ECO:0000256" key="5">
    <source>
        <dbReference type="ARBA" id="ARBA00022499"/>
    </source>
</evidence>
<dbReference type="FunFam" id="2.60.40.10:FF:000188">
    <property type="entry name" value="Interleukin-1 receptor accessory protein-like 1"/>
    <property type="match status" value="1"/>
</dbReference>
<dbReference type="GO" id="GO:0032754">
    <property type="term" value="P:positive regulation of interleukin-5 production"/>
    <property type="evidence" value="ECO:0007669"/>
    <property type="project" value="Ensembl"/>
</dbReference>
<keyword evidence="9" id="KW-0677">Repeat</keyword>
<reference evidence="26" key="1">
    <citation type="journal article" date="2011" name="Nature">
        <title>A high-resolution map of human evolutionary constraint using 29 mammals.</title>
        <authorList>
            <person name="Lindblad-Toh K."/>
            <person name="Garber M."/>
            <person name="Zuk O."/>
            <person name="Lin M.F."/>
            <person name="Parker B.J."/>
            <person name="Washietl S."/>
            <person name="Kheradpour P."/>
            <person name="Ernst J."/>
            <person name="Jordan G."/>
            <person name="Mauceli E."/>
            <person name="Ward L.D."/>
            <person name="Lowe C.B."/>
            <person name="Holloway A.K."/>
            <person name="Clamp M."/>
            <person name="Gnerre S."/>
            <person name="Alfoldi J."/>
            <person name="Beal K."/>
            <person name="Chang J."/>
            <person name="Clawson H."/>
            <person name="Cuff J."/>
            <person name="Di Palma F."/>
            <person name="Fitzgerald S."/>
            <person name="Flicek P."/>
            <person name="Guttman M."/>
            <person name="Hubisz M.J."/>
            <person name="Jaffe D.B."/>
            <person name="Jungreis I."/>
            <person name="Kent W.J."/>
            <person name="Kostka D."/>
            <person name="Lara M."/>
            <person name="Martins A.L."/>
            <person name="Massingham T."/>
            <person name="Moltke I."/>
            <person name="Raney B.J."/>
            <person name="Rasmussen M.D."/>
            <person name="Robinson J."/>
            <person name="Stark A."/>
            <person name="Vilella A.J."/>
            <person name="Wen J."/>
            <person name="Xie X."/>
            <person name="Zody M.C."/>
            <person name="Baldwin J."/>
            <person name="Bloom T."/>
            <person name="Chin C.W."/>
            <person name="Heiman D."/>
            <person name="Nicol R."/>
            <person name="Nusbaum C."/>
            <person name="Young S."/>
            <person name="Wilkinson J."/>
            <person name="Worley K.C."/>
            <person name="Kovar C.L."/>
            <person name="Muzny D.M."/>
            <person name="Gibbs R.A."/>
            <person name="Cree A."/>
            <person name="Dihn H.H."/>
            <person name="Fowler G."/>
            <person name="Jhangiani S."/>
            <person name="Joshi V."/>
            <person name="Lee S."/>
            <person name="Lewis L.R."/>
            <person name="Nazareth L.V."/>
            <person name="Okwuonu G."/>
            <person name="Santibanez J."/>
            <person name="Warren W.C."/>
            <person name="Mardis E.R."/>
            <person name="Weinstock G.M."/>
            <person name="Wilson R.K."/>
            <person name="Delehaunty K."/>
            <person name="Dooling D."/>
            <person name="Fronik C."/>
            <person name="Fulton L."/>
            <person name="Fulton B."/>
            <person name="Graves T."/>
            <person name="Minx P."/>
            <person name="Sodergren E."/>
            <person name="Birney E."/>
            <person name="Margulies E.H."/>
            <person name="Herrero J."/>
            <person name="Green E.D."/>
            <person name="Haussler D."/>
            <person name="Siepel A."/>
            <person name="Goldman N."/>
            <person name="Pollard K.S."/>
            <person name="Pedersen J.S."/>
            <person name="Lander E.S."/>
            <person name="Kellis M."/>
        </authorList>
    </citation>
    <scope>NUCLEOTIDE SEQUENCE [LARGE SCALE GENOMIC DNA]</scope>
    <source>
        <strain evidence="26">2N</strain>
    </source>
</reference>
<evidence type="ECO:0000313" key="26">
    <source>
        <dbReference type="Proteomes" id="UP000005447"/>
    </source>
</evidence>
<dbReference type="InterPro" id="IPR004074">
    <property type="entry name" value="IL-1_rcpt_I/II-typ"/>
</dbReference>
<evidence type="ECO:0000259" key="23">
    <source>
        <dbReference type="PROSITE" id="PS50104"/>
    </source>
</evidence>
<comment type="similarity">
    <text evidence="3">Belongs to the interleukin-1 receptor family.</text>
</comment>
<dbReference type="GO" id="GO:0005829">
    <property type="term" value="C:cytosol"/>
    <property type="evidence" value="ECO:0007669"/>
    <property type="project" value="Ensembl"/>
</dbReference>
<dbReference type="Gene3D" id="2.60.40.10">
    <property type="entry name" value="Immunoglobulins"/>
    <property type="match status" value="3"/>
</dbReference>
<evidence type="ECO:0000259" key="24">
    <source>
        <dbReference type="PROSITE" id="PS50835"/>
    </source>
</evidence>
<dbReference type="GO" id="GO:0002826">
    <property type="term" value="P:negative regulation of T-helper 1 type immune response"/>
    <property type="evidence" value="ECO:0007669"/>
    <property type="project" value="Ensembl"/>
</dbReference>
<evidence type="ECO:0000313" key="25">
    <source>
        <dbReference type="Ensembl" id="ENSCPOP00000030461.1"/>
    </source>
</evidence>
<dbReference type="Ensembl" id="ENSCPOT00000041358.1">
    <property type="protein sequence ID" value="ENSCPOP00000030461.1"/>
    <property type="gene ID" value="ENSCPOG00000013443.4"/>
</dbReference>
<keyword evidence="10" id="KW-0378">Hydrolase</keyword>
<dbReference type="GO" id="GO:0005925">
    <property type="term" value="C:focal adhesion"/>
    <property type="evidence" value="ECO:0007669"/>
    <property type="project" value="Ensembl"/>
</dbReference>
<dbReference type="InterPro" id="IPR015621">
    <property type="entry name" value="IL-1_rcpt_fam"/>
</dbReference>
<keyword evidence="16" id="KW-0675">Receptor</keyword>
<keyword evidence="17" id="KW-0325">Glycoprotein</keyword>
<dbReference type="GO" id="GO:0032689">
    <property type="term" value="P:negative regulation of type II interferon production"/>
    <property type="evidence" value="ECO:0007669"/>
    <property type="project" value="Ensembl"/>
</dbReference>
<dbReference type="InterPro" id="IPR036179">
    <property type="entry name" value="Ig-like_dom_sf"/>
</dbReference>
<sequence length="558" mass="63272">MSDLRLLSTDALSRGLWCLVILTMPIYFTAAKVSSSSSSLENEALIVKCPVGRTSPLPREWYYPKTNRSIPTQSSNRVFTSEGRLKFLPAKVEDSGVYTCVIRSPSRNMTGYVNVTIYKRPTDCHVPDDVKYATVTVSEKNPRIYCPNMYPYNWTAPLQWFKNCKALQGPRYTVHRSHLFIHNLGPDDEGDYTCRFTHNENGVHYNVTATMSLVVKDNPGKSMLPVITAPSQNETKEVEMGEAVNITCVACYGTGPQSFMFLLWQVNRTNVNDMGVARFQEEQEEIQSNDMTCLRAVLKITEVKEEDLSLEYSCVALNLDGLRRRAVRLIKKKPIDRGNIYYIAAGCSALLMLISIVVIVLKVFWIDLSLLWRDMARPYKTRNDGKLYDAYVVYPRDYTGGSEGPSSMEYFVHKMLPSVLENKCGYSLCIYGRDLLPGEDVATAVESSIRKSRRHLFVLTPHASHSKEFAYEQEVALHCALIQGDSKVILIEMEAEAEPRGLQAAGLQDVLSHLVQAQGTIKWREDHMANKQSLNSKFWKHVRYQMPTPSRPPQRGSR</sequence>
<keyword evidence="7 22" id="KW-0812">Transmembrane</keyword>
<dbReference type="GO" id="GO:0032722">
    <property type="term" value="P:positive regulation of chemokine production"/>
    <property type="evidence" value="ECO:0007669"/>
    <property type="project" value="Ensembl"/>
</dbReference>
<accession>A0A286XYD5</accession>
<evidence type="ECO:0000256" key="14">
    <source>
        <dbReference type="ARBA" id="ARBA00023136"/>
    </source>
</evidence>
<dbReference type="Bgee" id="ENSCPOG00000013443">
    <property type="expression patterns" value="Expressed in adult mammalian kidney and 4 other cell types or tissues"/>
</dbReference>
<reference evidence="25" key="3">
    <citation type="submission" date="2025-09" db="UniProtKB">
        <authorList>
            <consortium name="Ensembl"/>
        </authorList>
    </citation>
    <scope>IDENTIFICATION</scope>
    <source>
        <strain evidence="25">2N</strain>
    </source>
</reference>
<dbReference type="InterPro" id="IPR003598">
    <property type="entry name" value="Ig_sub2"/>
</dbReference>
<comment type="subcellular location">
    <subcellularLocation>
        <location evidence="1">Cell membrane</location>
        <topology evidence="1">Single-pass type I membrane protein</topology>
    </subcellularLocation>
    <subcellularLocation>
        <location evidence="2">Secreted</location>
    </subcellularLocation>
</comment>
<dbReference type="OrthoDB" id="6132459at2759"/>
<dbReference type="GeneID" id="100725851"/>
<proteinExistence type="inferred from homology"/>
<evidence type="ECO:0000256" key="18">
    <source>
        <dbReference type="ARBA" id="ARBA00023319"/>
    </source>
</evidence>
<dbReference type="VEuPathDB" id="HostDB:ENSCPOG00000013443"/>
<comment type="function">
    <text evidence="19">Inhibits IL-33 signaling.</text>
</comment>
<keyword evidence="26" id="KW-1185">Reference proteome</keyword>
<dbReference type="EMBL" id="AAKN02027908">
    <property type="status" value="NOT_ANNOTATED_CDS"/>
    <property type="molecule type" value="Genomic_DNA"/>
</dbReference>
<keyword evidence="15" id="KW-1015">Disulfide bond</keyword>
<dbReference type="EMBL" id="AAKN02027909">
    <property type="status" value="NOT_ANNOTATED_CDS"/>
    <property type="molecule type" value="Genomic_DNA"/>
</dbReference>
<dbReference type="GO" id="GO:0004908">
    <property type="term" value="F:interleukin-1 receptor activity"/>
    <property type="evidence" value="ECO:0007669"/>
    <property type="project" value="InterPro"/>
</dbReference>
<dbReference type="OMA" id="HQSTYYI"/>
<gene>
    <name evidence="25" type="primary">IL1RL1</name>
</gene>
<dbReference type="SMART" id="SM00408">
    <property type="entry name" value="IGc2"/>
    <property type="match status" value="2"/>
</dbReference>
<dbReference type="PRINTS" id="PR01536">
    <property type="entry name" value="INTRLKN1R12F"/>
</dbReference>
<dbReference type="InterPro" id="IPR013783">
    <property type="entry name" value="Ig-like_fold"/>
</dbReference>
<dbReference type="KEGG" id="cpoc:100725851"/>
<name>A0A286XYD5_CAVPO</name>
<dbReference type="PANTHER" id="PTHR11890">
    <property type="entry name" value="INTERLEUKIN-1 RECEPTOR FAMILY MEMBER"/>
    <property type="match status" value="1"/>
</dbReference>
<reference evidence="25" key="2">
    <citation type="submission" date="2025-08" db="UniProtKB">
        <authorList>
            <consortium name="Ensembl"/>
        </authorList>
    </citation>
    <scope>IDENTIFICATION</scope>
    <source>
        <strain evidence="25">2N</strain>
    </source>
</reference>
<evidence type="ECO:0000256" key="11">
    <source>
        <dbReference type="ARBA" id="ARBA00022843"/>
    </source>
</evidence>
<dbReference type="PRINTS" id="PR01537">
    <property type="entry name" value="INTRLKN1R1F"/>
</dbReference>
<feature type="domain" description="Ig-like" evidence="24">
    <location>
        <begin position="225"/>
        <end position="330"/>
    </location>
</feature>
<dbReference type="FunFam" id="3.40.50.10140:FF:000002">
    <property type="entry name" value="Interleukin 1 receptor accessory protein"/>
    <property type="match status" value="1"/>
</dbReference>
<protein>
    <recommendedName>
        <fullName evidence="21">Interleukin-1 receptor-like 1</fullName>
    </recommendedName>
</protein>